<dbReference type="AlphaFoldDB" id="A0A815GMS3"/>
<sequence>MESLWTWLAHARDDLEDLKRGERTKCEKRIVKIDENDAEEAALKAIANKKHLNDRHSLKYINIVEDLSRRNAIYIL</sequence>
<comment type="caution">
    <text evidence="1">The sequence shown here is derived from an EMBL/GenBank/DDBJ whole genome shotgun (WGS) entry which is preliminary data.</text>
</comment>
<keyword evidence="3" id="KW-1185">Reference proteome</keyword>
<accession>A0A815GMS3</accession>
<name>A0A815GMS3_9BILA</name>
<dbReference type="Proteomes" id="UP000663829">
    <property type="component" value="Unassembled WGS sequence"/>
</dbReference>
<evidence type="ECO:0000313" key="3">
    <source>
        <dbReference type="Proteomes" id="UP000663829"/>
    </source>
</evidence>
<dbReference type="Proteomes" id="UP000681722">
    <property type="component" value="Unassembled WGS sequence"/>
</dbReference>
<dbReference type="EMBL" id="CAJOBC010058455">
    <property type="protein sequence ID" value="CAF4200953.1"/>
    <property type="molecule type" value="Genomic_DNA"/>
</dbReference>
<reference evidence="1" key="1">
    <citation type="submission" date="2021-02" db="EMBL/GenBank/DDBJ databases">
        <authorList>
            <person name="Nowell W R."/>
        </authorList>
    </citation>
    <scope>NUCLEOTIDE SEQUENCE</scope>
</reference>
<evidence type="ECO:0000313" key="1">
    <source>
        <dbReference type="EMBL" id="CAF1340443.1"/>
    </source>
</evidence>
<dbReference type="EMBL" id="CAJNOQ010014377">
    <property type="protein sequence ID" value="CAF1340443.1"/>
    <property type="molecule type" value="Genomic_DNA"/>
</dbReference>
<protein>
    <submittedName>
        <fullName evidence="1">Uncharacterized protein</fullName>
    </submittedName>
</protein>
<gene>
    <name evidence="1" type="ORF">GPM918_LOCUS30405</name>
    <name evidence="2" type="ORF">SRO942_LOCUS31016</name>
</gene>
<evidence type="ECO:0000313" key="2">
    <source>
        <dbReference type="EMBL" id="CAF4200953.1"/>
    </source>
</evidence>
<proteinExistence type="predicted"/>
<organism evidence="1 3">
    <name type="scientific">Didymodactylos carnosus</name>
    <dbReference type="NCBI Taxonomy" id="1234261"/>
    <lineage>
        <taxon>Eukaryota</taxon>
        <taxon>Metazoa</taxon>
        <taxon>Spiralia</taxon>
        <taxon>Gnathifera</taxon>
        <taxon>Rotifera</taxon>
        <taxon>Eurotatoria</taxon>
        <taxon>Bdelloidea</taxon>
        <taxon>Philodinida</taxon>
        <taxon>Philodinidae</taxon>
        <taxon>Didymodactylos</taxon>
    </lineage>
</organism>